<evidence type="ECO:0000313" key="1">
    <source>
        <dbReference type="EnsemblMetazoa" id="Aqu2.1.01482_001"/>
    </source>
</evidence>
<reference evidence="1" key="1">
    <citation type="submission" date="2017-05" db="UniProtKB">
        <authorList>
            <consortium name="EnsemblMetazoa"/>
        </authorList>
    </citation>
    <scope>IDENTIFICATION</scope>
</reference>
<protein>
    <submittedName>
        <fullName evidence="1">Uncharacterized protein</fullName>
    </submittedName>
</protein>
<accession>A0A1X7SHA7</accession>
<dbReference type="EnsemblMetazoa" id="Aqu2.1.01482_001">
    <property type="protein sequence ID" value="Aqu2.1.01482_001"/>
    <property type="gene ID" value="Aqu2.1.01482"/>
</dbReference>
<dbReference type="InParanoid" id="A0A1X7SHA7"/>
<proteinExistence type="predicted"/>
<dbReference type="AlphaFoldDB" id="A0A1X7SHA7"/>
<name>A0A1X7SHA7_AMPQE</name>
<sequence length="52" mass="6577">FINGLFCKRLFWKTMRFEELCFFKKRYEYETNEDKLSVVSCIDSFQKKYRFL</sequence>
<organism evidence="1">
    <name type="scientific">Amphimedon queenslandica</name>
    <name type="common">Sponge</name>
    <dbReference type="NCBI Taxonomy" id="400682"/>
    <lineage>
        <taxon>Eukaryota</taxon>
        <taxon>Metazoa</taxon>
        <taxon>Porifera</taxon>
        <taxon>Demospongiae</taxon>
        <taxon>Heteroscleromorpha</taxon>
        <taxon>Haplosclerida</taxon>
        <taxon>Niphatidae</taxon>
        <taxon>Amphimedon</taxon>
    </lineage>
</organism>